<reference evidence="3" key="1">
    <citation type="submission" date="2020-06" db="EMBL/GenBank/DDBJ databases">
        <authorList>
            <person name="Li T."/>
            <person name="Hu X."/>
            <person name="Zhang T."/>
            <person name="Song X."/>
            <person name="Zhang H."/>
            <person name="Dai N."/>
            <person name="Sheng W."/>
            <person name="Hou X."/>
            <person name="Wei L."/>
        </authorList>
    </citation>
    <scope>NUCLEOTIDE SEQUENCE</scope>
    <source>
        <strain evidence="3">KEN8</strain>
        <tissue evidence="3">Leaf</tissue>
    </source>
</reference>
<comment type="caution">
    <text evidence="3">The sequence shown here is derived from an EMBL/GenBank/DDBJ whole genome shotgun (WGS) entry which is preliminary data.</text>
</comment>
<dbReference type="PANTHER" id="PTHR37755">
    <property type="entry name" value="PROTEIN TIC 56, CHLOROPLASTIC"/>
    <property type="match status" value="1"/>
</dbReference>
<evidence type="ECO:0000313" key="3">
    <source>
        <dbReference type="EMBL" id="KAL0318144.1"/>
    </source>
</evidence>
<dbReference type="AlphaFoldDB" id="A0AAW2LIC2"/>
<dbReference type="GO" id="GO:0009706">
    <property type="term" value="C:chloroplast inner membrane"/>
    <property type="evidence" value="ECO:0007669"/>
    <property type="project" value="TreeGrafter"/>
</dbReference>
<name>A0AAW2LIC2_9LAMI</name>
<sequence>MASINFNPFNDNWFGNRPKLPFRPINLLSSIFKPHSRHPSFASITNPFSPKPKTDPDETPGKYRHMLDQFYWECENLPDYRHTPEVERILQEDPVAEKKENPTLEEIEENEKWWAEFRSSPVVQFLARAEEIADKLNEIELQQNSVPYRKEDKKLWHSFLGFGASGSDHTRREGLLMPQAIGYKRLEKRYYDFIMKTGGWFYKDRLGRTRGPMELIQLKTAWGAGIIDKHTFIWGDDMDEWAPIGMIYGMERAIATWEVRLGAAATAFLHKLQKGIPPWVPLKGHEDKTYKQLQEEAYESKKRDLAVLEANDGVWPGVRIPSHALFLWASGSELTSLLEEDHMPNKFIPKDLRLQLAQIIPGLRPWEVLSIEQAMDQITYGGEWYREPLGSYTTGPPYIRAWNRDVLRLFEIFRKLSQRTYDKLERTIPGFSTIMEKVEADAAERDAKRKAKRAAEKKAEEEKALFDGDEDDV</sequence>
<gene>
    <name evidence="3" type="ORF">Scaly_2858700</name>
</gene>
<reference evidence="3" key="2">
    <citation type="journal article" date="2024" name="Plant">
        <title>Genomic evolution and insights into agronomic trait innovations of Sesamum species.</title>
        <authorList>
            <person name="Miao H."/>
            <person name="Wang L."/>
            <person name="Qu L."/>
            <person name="Liu H."/>
            <person name="Sun Y."/>
            <person name="Le M."/>
            <person name="Wang Q."/>
            <person name="Wei S."/>
            <person name="Zheng Y."/>
            <person name="Lin W."/>
            <person name="Duan Y."/>
            <person name="Cao H."/>
            <person name="Xiong S."/>
            <person name="Wang X."/>
            <person name="Wei L."/>
            <person name="Li C."/>
            <person name="Ma Q."/>
            <person name="Ju M."/>
            <person name="Zhao R."/>
            <person name="Li G."/>
            <person name="Mu C."/>
            <person name="Tian Q."/>
            <person name="Mei H."/>
            <person name="Zhang T."/>
            <person name="Gao T."/>
            <person name="Zhang H."/>
        </authorList>
    </citation>
    <scope>NUCLEOTIDE SEQUENCE</scope>
    <source>
        <strain evidence="3">KEN8</strain>
    </source>
</reference>
<dbReference type="GO" id="GO:0045037">
    <property type="term" value="P:protein import into chloroplast stroma"/>
    <property type="evidence" value="ECO:0007669"/>
    <property type="project" value="TreeGrafter"/>
</dbReference>
<feature type="domain" description="GYF" evidence="2">
    <location>
        <begin position="200"/>
        <end position="247"/>
    </location>
</feature>
<organism evidence="3">
    <name type="scientific">Sesamum calycinum</name>
    <dbReference type="NCBI Taxonomy" id="2727403"/>
    <lineage>
        <taxon>Eukaryota</taxon>
        <taxon>Viridiplantae</taxon>
        <taxon>Streptophyta</taxon>
        <taxon>Embryophyta</taxon>
        <taxon>Tracheophyta</taxon>
        <taxon>Spermatophyta</taxon>
        <taxon>Magnoliopsida</taxon>
        <taxon>eudicotyledons</taxon>
        <taxon>Gunneridae</taxon>
        <taxon>Pentapetalae</taxon>
        <taxon>asterids</taxon>
        <taxon>lamiids</taxon>
        <taxon>Lamiales</taxon>
        <taxon>Pedaliaceae</taxon>
        <taxon>Sesamum</taxon>
    </lineage>
</organism>
<dbReference type="PANTHER" id="PTHR37755:SF1">
    <property type="entry name" value="PROTEIN TIC 56, CHLOROPLASTIC"/>
    <property type="match status" value="1"/>
</dbReference>
<evidence type="ECO:0000256" key="1">
    <source>
        <dbReference type="SAM" id="MobiDB-lite"/>
    </source>
</evidence>
<feature type="region of interest" description="Disordered" evidence="1">
    <location>
        <begin position="452"/>
        <end position="473"/>
    </location>
</feature>
<dbReference type="InterPro" id="IPR037471">
    <property type="entry name" value="TIC56"/>
</dbReference>
<dbReference type="EMBL" id="JACGWM010000039">
    <property type="protein sequence ID" value="KAL0318144.1"/>
    <property type="molecule type" value="Genomic_DNA"/>
</dbReference>
<dbReference type="InterPro" id="IPR025640">
    <property type="entry name" value="GYF_2"/>
</dbReference>
<proteinExistence type="predicted"/>
<feature type="compositionally biased region" description="Basic and acidic residues" evidence="1">
    <location>
        <begin position="452"/>
        <end position="466"/>
    </location>
</feature>
<accession>A0AAW2LIC2</accession>
<dbReference type="Pfam" id="PF14237">
    <property type="entry name" value="GYF_2"/>
    <property type="match status" value="1"/>
</dbReference>
<protein>
    <submittedName>
        <fullName evidence="3">Protein, chloroplastic</fullName>
    </submittedName>
</protein>
<evidence type="ECO:0000259" key="2">
    <source>
        <dbReference type="Pfam" id="PF14237"/>
    </source>
</evidence>